<dbReference type="RefSeq" id="WP_250868554.1">
    <property type="nucleotide sequence ID" value="NZ_JAGSOI010000039.1"/>
</dbReference>
<comment type="caution">
    <text evidence="1">The sequence shown here is derived from an EMBL/GenBank/DDBJ whole genome shotgun (WGS) entry which is preliminary data.</text>
</comment>
<sequence length="112" mass="12873">MFDLIFQKKSSAIFDSNSTETFGGATAQMFLLAKELGNYIGFDVSSIVVDFGRKDGKNGYLIKYDDVDGLANRINKIEKDTPTKDIFSKYNREMICIFDHENICRKYLEEFI</sequence>
<protein>
    <submittedName>
        <fullName evidence="1">Uncharacterized protein</fullName>
    </submittedName>
</protein>
<keyword evidence="2" id="KW-1185">Reference proteome</keyword>
<evidence type="ECO:0000313" key="2">
    <source>
        <dbReference type="Proteomes" id="UP001056766"/>
    </source>
</evidence>
<dbReference type="Proteomes" id="UP001056766">
    <property type="component" value="Unassembled WGS sequence"/>
</dbReference>
<evidence type="ECO:0000313" key="1">
    <source>
        <dbReference type="EMBL" id="MCM1987212.1"/>
    </source>
</evidence>
<accession>A0A9E4ZGD7</accession>
<gene>
    <name evidence="1" type="ORF">KDK67_09480</name>
</gene>
<reference evidence="1" key="1">
    <citation type="journal article" date="2021" name="mSystems">
        <title>Bacteria and Archaea Synergistically Convert Glycine Betaine to Biogenic Methane in the Formosa Cold Seep of the South China Sea.</title>
        <authorList>
            <person name="Li L."/>
            <person name="Zhang W."/>
            <person name="Zhang S."/>
            <person name="Song L."/>
            <person name="Sun Q."/>
            <person name="Zhang H."/>
            <person name="Xiang H."/>
            <person name="Dong X."/>
        </authorList>
    </citation>
    <scope>NUCLEOTIDE SEQUENCE</scope>
    <source>
        <strain evidence="1">LLY</strain>
    </source>
</reference>
<name>A0A9E4ZGD7_9EURY</name>
<dbReference type="EMBL" id="JAGSOI010000039">
    <property type="protein sequence ID" value="MCM1987212.1"/>
    <property type="molecule type" value="Genomic_DNA"/>
</dbReference>
<organism evidence="1 2">
    <name type="scientific">Methanococcoides seepicolus</name>
    <dbReference type="NCBI Taxonomy" id="2828780"/>
    <lineage>
        <taxon>Archaea</taxon>
        <taxon>Methanobacteriati</taxon>
        <taxon>Methanobacteriota</taxon>
        <taxon>Stenosarchaea group</taxon>
        <taxon>Methanomicrobia</taxon>
        <taxon>Methanosarcinales</taxon>
        <taxon>Methanosarcinaceae</taxon>
        <taxon>Methanococcoides</taxon>
    </lineage>
</organism>
<dbReference type="Gene3D" id="3.40.50.2000">
    <property type="entry name" value="Glycogen Phosphorylase B"/>
    <property type="match status" value="2"/>
</dbReference>
<dbReference type="SUPFAM" id="SSF53756">
    <property type="entry name" value="UDP-Glycosyltransferase/glycogen phosphorylase"/>
    <property type="match status" value="1"/>
</dbReference>
<reference evidence="1" key="2">
    <citation type="submission" date="2021-04" db="EMBL/GenBank/DDBJ databases">
        <authorList>
            <person name="Dong X."/>
        </authorList>
    </citation>
    <scope>NUCLEOTIDE SEQUENCE</scope>
    <source>
        <strain evidence="1">LLY</strain>
    </source>
</reference>
<proteinExistence type="predicted"/>
<dbReference type="AlphaFoldDB" id="A0A9E4ZGD7"/>